<evidence type="ECO:0000256" key="1">
    <source>
        <dbReference type="ARBA" id="ARBA00004196"/>
    </source>
</evidence>
<feature type="domain" description="Periplasmic binding protein" evidence="8">
    <location>
        <begin position="27"/>
        <end position="299"/>
    </location>
</feature>
<name>A0A9D9ICH9_9SPIO</name>
<dbReference type="EMBL" id="JADIMF010000160">
    <property type="protein sequence ID" value="MBO8470092.1"/>
    <property type="molecule type" value="Genomic_DNA"/>
</dbReference>
<comment type="subunit">
    <text evidence="5">The ABC transporter complex is composed of one ATP-binding protein (MglA), two transmembrane proteins (MglC) and a solute-binding protein (MglB).</text>
</comment>
<evidence type="ECO:0000256" key="3">
    <source>
        <dbReference type="ARBA" id="ARBA00022723"/>
    </source>
</evidence>
<dbReference type="Pfam" id="PF13407">
    <property type="entry name" value="Peripla_BP_4"/>
    <property type="match status" value="1"/>
</dbReference>
<dbReference type="PANTHER" id="PTHR46847:SF1">
    <property type="entry name" value="D-ALLOSE-BINDING PERIPLASMIC PROTEIN-RELATED"/>
    <property type="match status" value="1"/>
</dbReference>
<evidence type="ECO:0000256" key="5">
    <source>
        <dbReference type="ARBA" id="ARBA00034323"/>
    </source>
</evidence>
<reference evidence="9" key="2">
    <citation type="journal article" date="2021" name="PeerJ">
        <title>Extensive microbial diversity within the chicken gut microbiome revealed by metagenomics and culture.</title>
        <authorList>
            <person name="Gilroy R."/>
            <person name="Ravi A."/>
            <person name="Getino M."/>
            <person name="Pursley I."/>
            <person name="Horton D.L."/>
            <person name="Alikhan N.F."/>
            <person name="Baker D."/>
            <person name="Gharbi K."/>
            <person name="Hall N."/>
            <person name="Watson M."/>
            <person name="Adriaenssens E.M."/>
            <person name="Foster-Nyarko E."/>
            <person name="Jarju S."/>
            <person name="Secka A."/>
            <person name="Antonio M."/>
            <person name="Oren A."/>
            <person name="Chaudhuri R.R."/>
            <person name="La Ragione R."/>
            <person name="Hildebrand F."/>
            <person name="Pallen M.J."/>
        </authorList>
    </citation>
    <scope>NUCLEOTIDE SEQUENCE</scope>
    <source>
        <strain evidence="9">14700</strain>
    </source>
</reference>
<accession>A0A9D9ICH9</accession>
<dbReference type="Proteomes" id="UP000810292">
    <property type="component" value="Unassembled WGS sequence"/>
</dbReference>
<evidence type="ECO:0000256" key="6">
    <source>
        <dbReference type="ARBA" id="ARBA00034344"/>
    </source>
</evidence>
<organism evidence="9 10">
    <name type="scientific">Candidatus Ornithospirochaeta stercoravium</name>
    <dbReference type="NCBI Taxonomy" id="2840897"/>
    <lineage>
        <taxon>Bacteria</taxon>
        <taxon>Pseudomonadati</taxon>
        <taxon>Spirochaetota</taxon>
        <taxon>Spirochaetia</taxon>
        <taxon>Spirochaetales</taxon>
        <taxon>Spirochaetaceae</taxon>
        <taxon>Spirochaetaceae incertae sedis</taxon>
        <taxon>Candidatus Ornithospirochaeta</taxon>
    </lineage>
</organism>
<protein>
    <recommendedName>
        <fullName evidence="6">D-galactose/methyl-galactoside binding periplasmic protein MglB</fullName>
    </recommendedName>
</protein>
<dbReference type="GO" id="GO:0030313">
    <property type="term" value="C:cell envelope"/>
    <property type="evidence" value="ECO:0007669"/>
    <property type="project" value="UniProtKB-SubCell"/>
</dbReference>
<reference evidence="9" key="1">
    <citation type="submission" date="2020-10" db="EMBL/GenBank/DDBJ databases">
        <authorList>
            <person name="Gilroy R."/>
        </authorList>
    </citation>
    <scope>NUCLEOTIDE SEQUENCE</scope>
    <source>
        <strain evidence="9">14700</strain>
    </source>
</reference>
<dbReference type="InterPro" id="IPR028082">
    <property type="entry name" value="Peripla_BP_I"/>
</dbReference>
<dbReference type="InterPro" id="IPR044085">
    <property type="entry name" value="MglB-like_PBP1"/>
</dbReference>
<evidence type="ECO:0000259" key="8">
    <source>
        <dbReference type="Pfam" id="PF13407"/>
    </source>
</evidence>
<evidence type="ECO:0000256" key="7">
    <source>
        <dbReference type="SAM" id="SignalP"/>
    </source>
</evidence>
<dbReference type="InterPro" id="IPR025997">
    <property type="entry name" value="SBP_2_dom"/>
</dbReference>
<comment type="caution">
    <text evidence="9">The sequence shown here is derived from an EMBL/GenBank/DDBJ whole genome shotgun (WGS) entry which is preliminary data.</text>
</comment>
<dbReference type="PANTHER" id="PTHR46847">
    <property type="entry name" value="D-ALLOSE-BINDING PERIPLASMIC PROTEIN-RELATED"/>
    <property type="match status" value="1"/>
</dbReference>
<gene>
    <name evidence="9" type="ORF">IAA72_09980</name>
</gene>
<dbReference type="GO" id="GO:0030246">
    <property type="term" value="F:carbohydrate binding"/>
    <property type="evidence" value="ECO:0007669"/>
    <property type="project" value="InterPro"/>
</dbReference>
<dbReference type="SUPFAM" id="SSF53822">
    <property type="entry name" value="Periplasmic binding protein-like I"/>
    <property type="match status" value="1"/>
</dbReference>
<evidence type="ECO:0000256" key="4">
    <source>
        <dbReference type="ARBA" id="ARBA00022729"/>
    </source>
</evidence>
<proteinExistence type="inferred from homology"/>
<keyword evidence="4 7" id="KW-0732">Signal</keyword>
<evidence type="ECO:0000256" key="2">
    <source>
        <dbReference type="ARBA" id="ARBA00007639"/>
    </source>
</evidence>
<feature type="chain" id="PRO_5038582873" description="D-galactose/methyl-galactoside binding periplasmic protein MglB" evidence="7">
    <location>
        <begin position="19"/>
        <end position="318"/>
    </location>
</feature>
<dbReference type="Gene3D" id="3.40.50.2300">
    <property type="match status" value="2"/>
</dbReference>
<evidence type="ECO:0000313" key="9">
    <source>
        <dbReference type="EMBL" id="MBO8470092.1"/>
    </source>
</evidence>
<comment type="subcellular location">
    <subcellularLocation>
        <location evidence="1">Cell envelope</location>
    </subcellularLocation>
</comment>
<keyword evidence="3" id="KW-0479">Metal-binding</keyword>
<feature type="signal peptide" evidence="7">
    <location>
        <begin position="1"/>
        <end position="18"/>
    </location>
</feature>
<sequence length="318" mass="35316">MKKLLIALFLLSSTLLFASGAGETPRIGVAIYDFNDSFMSEIRNAIADASKGRIPVTIFDAEKRQQRQNEQIESFIENGYDAIIVNSVDRTASGVIIEKCRKSNVPIVFINREPVKDDMAKWDKVYYVGAHAEDAGRMAASILEEYWFAHPEADKNDDGILQFAIIKGETGHQDTELRTEYFIETLLEAGISLEKLNENTGEWTREKGRDVMNDFLSRSGDSIEAVFANNDDMALGAIEALKENGYFQDGKYIPVIGIDGTPAGREALEEGTLLGTVYNDAYNQGNAAYNIAFELASGRIPTEESIGYEMNGKYVWIA</sequence>
<evidence type="ECO:0000313" key="10">
    <source>
        <dbReference type="Proteomes" id="UP000810292"/>
    </source>
</evidence>
<dbReference type="GO" id="GO:0046872">
    <property type="term" value="F:metal ion binding"/>
    <property type="evidence" value="ECO:0007669"/>
    <property type="project" value="UniProtKB-KW"/>
</dbReference>
<dbReference type="AlphaFoldDB" id="A0A9D9ICH9"/>
<feature type="non-terminal residue" evidence="9">
    <location>
        <position position="318"/>
    </location>
</feature>
<comment type="similarity">
    <text evidence="2">Belongs to the bacterial solute-binding protein 2 family.</text>
</comment>
<dbReference type="CDD" id="cd01539">
    <property type="entry name" value="PBP1_GGBP"/>
    <property type="match status" value="1"/>
</dbReference>